<evidence type="ECO:0000256" key="6">
    <source>
        <dbReference type="ARBA" id="ARBA00023002"/>
    </source>
</evidence>
<dbReference type="Gene3D" id="2.40.30.10">
    <property type="entry name" value="Translation factors"/>
    <property type="match status" value="1"/>
</dbReference>
<feature type="binding site" evidence="9">
    <location>
        <position position="115"/>
    </location>
    <ligand>
        <name>FAD</name>
        <dbReference type="ChEBI" id="CHEBI:57692"/>
    </ligand>
</feature>
<evidence type="ECO:0000313" key="12">
    <source>
        <dbReference type="Proteomes" id="UP000233524"/>
    </source>
</evidence>
<evidence type="ECO:0000259" key="10">
    <source>
        <dbReference type="PROSITE" id="PS51384"/>
    </source>
</evidence>
<gene>
    <name evidence="11" type="ORF">jhhlp_008466</name>
</gene>
<dbReference type="OrthoDB" id="432685at2759"/>
<dbReference type="GO" id="GO:0004128">
    <property type="term" value="F:cytochrome-b5 reductase activity, acting on NAD(P)H"/>
    <property type="evidence" value="ECO:0007669"/>
    <property type="project" value="TreeGrafter"/>
</dbReference>
<evidence type="ECO:0000256" key="5">
    <source>
        <dbReference type="ARBA" id="ARBA00022827"/>
    </source>
</evidence>
<keyword evidence="4 9" id="KW-0285">Flavoprotein</keyword>
<evidence type="ECO:0000313" key="11">
    <source>
        <dbReference type="EMBL" id="PKS05099.1"/>
    </source>
</evidence>
<dbReference type="InterPro" id="IPR001433">
    <property type="entry name" value="OxRdtase_FAD/NAD-bd"/>
</dbReference>
<dbReference type="PANTHER" id="PTHR19370:SF101">
    <property type="entry name" value="NADH-CYTOCHROME B5 REDUCTASE"/>
    <property type="match status" value="1"/>
</dbReference>
<evidence type="ECO:0000256" key="4">
    <source>
        <dbReference type="ARBA" id="ARBA00022630"/>
    </source>
</evidence>
<dbReference type="InterPro" id="IPR008333">
    <property type="entry name" value="Cbr1-like_FAD-bd_dom"/>
</dbReference>
<dbReference type="InterPro" id="IPR017938">
    <property type="entry name" value="Riboflavin_synthase-like_b-brl"/>
</dbReference>
<feature type="binding site" evidence="9">
    <location>
        <position position="123"/>
    </location>
    <ligand>
        <name>FAD</name>
        <dbReference type="ChEBI" id="CHEBI:57692"/>
    </ligand>
</feature>
<dbReference type="Pfam" id="PF00970">
    <property type="entry name" value="FAD_binding_6"/>
    <property type="match status" value="1"/>
</dbReference>
<dbReference type="PRINTS" id="PR00406">
    <property type="entry name" value="CYTB5RDTASE"/>
</dbReference>
<keyword evidence="6" id="KW-0560">Oxidoreductase</keyword>
<dbReference type="FunFam" id="3.40.50.80:FF:000009">
    <property type="entry name" value="NADH-cytochrome b5 reductase"/>
    <property type="match status" value="1"/>
</dbReference>
<dbReference type="SUPFAM" id="SSF63380">
    <property type="entry name" value="Riboflavin synthase domain-like"/>
    <property type="match status" value="1"/>
</dbReference>
<dbReference type="InParanoid" id="A0A2N3MY41"/>
<dbReference type="Gene3D" id="3.40.50.80">
    <property type="entry name" value="Nucleotide-binding domain of ferredoxin-NADP reductase (FNR) module"/>
    <property type="match status" value="1"/>
</dbReference>
<evidence type="ECO:0000256" key="8">
    <source>
        <dbReference type="ARBA" id="ARBA00023136"/>
    </source>
</evidence>
<dbReference type="GO" id="GO:0016020">
    <property type="term" value="C:membrane"/>
    <property type="evidence" value="ECO:0007669"/>
    <property type="project" value="UniProtKB-SubCell"/>
</dbReference>
<dbReference type="SUPFAM" id="SSF52343">
    <property type="entry name" value="Ferredoxin reductase-like, C-terminal NADP-linked domain"/>
    <property type="match status" value="1"/>
</dbReference>
<organism evidence="11 12">
    <name type="scientific">Lomentospora prolificans</name>
    <dbReference type="NCBI Taxonomy" id="41688"/>
    <lineage>
        <taxon>Eukaryota</taxon>
        <taxon>Fungi</taxon>
        <taxon>Dikarya</taxon>
        <taxon>Ascomycota</taxon>
        <taxon>Pezizomycotina</taxon>
        <taxon>Sordariomycetes</taxon>
        <taxon>Hypocreomycetidae</taxon>
        <taxon>Microascales</taxon>
        <taxon>Microascaceae</taxon>
        <taxon>Lomentospora</taxon>
    </lineage>
</organism>
<name>A0A2N3MY41_9PEZI</name>
<evidence type="ECO:0000256" key="2">
    <source>
        <dbReference type="ARBA" id="ARBA00004370"/>
    </source>
</evidence>
<reference evidence="11 12" key="1">
    <citation type="journal article" date="2017" name="G3 (Bethesda)">
        <title>First Draft Genome Sequence of the Pathogenic Fungus Lomentospora prolificans (Formerly Scedosporium prolificans).</title>
        <authorList>
            <person name="Luo R."/>
            <person name="Zimin A."/>
            <person name="Workman R."/>
            <person name="Fan Y."/>
            <person name="Pertea G."/>
            <person name="Grossman N."/>
            <person name="Wear M.P."/>
            <person name="Jia B."/>
            <person name="Miller H."/>
            <person name="Casadevall A."/>
            <person name="Timp W."/>
            <person name="Zhang S.X."/>
            <person name="Salzberg S.L."/>
        </authorList>
    </citation>
    <scope>NUCLEOTIDE SEQUENCE [LARGE SCALE GENOMIC DNA]</scope>
    <source>
        <strain evidence="11 12">JHH-5317</strain>
    </source>
</reference>
<proteinExistence type="inferred from homology"/>
<keyword evidence="5 9" id="KW-0274">FAD</keyword>
<feature type="binding site" evidence="9">
    <location>
        <position position="164"/>
    </location>
    <ligand>
        <name>FAD</name>
        <dbReference type="ChEBI" id="CHEBI:57692"/>
    </ligand>
</feature>
<dbReference type="InterPro" id="IPR039261">
    <property type="entry name" value="FNR_nucleotide-bd"/>
</dbReference>
<comment type="cofactor">
    <cofactor evidence="1 9">
        <name>FAD</name>
        <dbReference type="ChEBI" id="CHEBI:57692"/>
    </cofactor>
</comment>
<dbReference type="AlphaFoldDB" id="A0A2N3MY41"/>
<dbReference type="PANTHER" id="PTHR19370">
    <property type="entry name" value="NADH-CYTOCHROME B5 REDUCTASE"/>
    <property type="match status" value="1"/>
</dbReference>
<keyword evidence="8" id="KW-0472">Membrane</keyword>
<accession>A0A2N3MY41</accession>
<dbReference type="STRING" id="41688.A0A2N3MY41"/>
<dbReference type="CDD" id="cd06183">
    <property type="entry name" value="cyt_b5_reduct_like"/>
    <property type="match status" value="1"/>
</dbReference>
<comment type="similarity">
    <text evidence="3">Belongs to the flavoprotein pyridine nucleotide cytochrome reductase family.</text>
</comment>
<dbReference type="VEuPathDB" id="FungiDB:jhhlp_008466"/>
<comment type="caution">
    <text evidence="11">The sequence shown here is derived from an EMBL/GenBank/DDBJ whole genome shotgun (WGS) entry which is preliminary data.</text>
</comment>
<evidence type="ECO:0000256" key="9">
    <source>
        <dbReference type="PIRSR" id="PIRSR601834-1"/>
    </source>
</evidence>
<feature type="domain" description="FAD-binding FR-type" evidence="10">
    <location>
        <begin position="1"/>
        <end position="147"/>
    </location>
</feature>
<evidence type="ECO:0000256" key="3">
    <source>
        <dbReference type="ARBA" id="ARBA00006105"/>
    </source>
</evidence>
<keyword evidence="7" id="KW-0520">NAD</keyword>
<evidence type="ECO:0000256" key="7">
    <source>
        <dbReference type="ARBA" id="ARBA00023027"/>
    </source>
</evidence>
<dbReference type="Pfam" id="PF00175">
    <property type="entry name" value="NAD_binding_1"/>
    <property type="match status" value="1"/>
</dbReference>
<dbReference type="Proteomes" id="UP000233524">
    <property type="component" value="Unassembled WGS sequence"/>
</dbReference>
<dbReference type="InterPro" id="IPR017927">
    <property type="entry name" value="FAD-bd_FR_type"/>
</dbReference>
<dbReference type="GO" id="GO:0006696">
    <property type="term" value="P:ergosterol biosynthetic process"/>
    <property type="evidence" value="ECO:0007669"/>
    <property type="project" value="TreeGrafter"/>
</dbReference>
<feature type="binding site" evidence="9">
    <location>
        <position position="113"/>
    </location>
    <ligand>
        <name>FAD</name>
        <dbReference type="ChEBI" id="CHEBI:57692"/>
    </ligand>
</feature>
<dbReference type="InterPro" id="IPR001834">
    <property type="entry name" value="CBR-like"/>
</dbReference>
<keyword evidence="12" id="KW-1185">Reference proteome</keyword>
<sequence length="286" mass="31485">MSFYRSFLKNQRTTPAALVTAALSGTLGVFAFRRFLTGEAHAEAPRGFCPLQGQEQKQMSGFGRMGWGLTTLKLASVQTVSHNAKRLRFELPENSSLASLPLTYDKGHYIELLVKKYPNGRASSHLHSLRPGDTLSVVGPIRGYSWKPNECPQVNLIAGGAGITPMFQLIQGILNNDEETTKVKLIYGANTEEDLLLKDELAAFEHKFPDRFQAVYAVSNPSAGSLVKQGRITKELLKAELIQGGKIFVCGPPAMEQSLIGNKGLLWGKTGVLQELGFSRRQIYKF</sequence>
<dbReference type="EMBL" id="NLAX01001623">
    <property type="protein sequence ID" value="PKS05099.1"/>
    <property type="molecule type" value="Genomic_DNA"/>
</dbReference>
<evidence type="ECO:0000256" key="1">
    <source>
        <dbReference type="ARBA" id="ARBA00001974"/>
    </source>
</evidence>
<protein>
    <recommendedName>
        <fullName evidence="10">FAD-binding FR-type domain-containing protein</fullName>
    </recommendedName>
</protein>
<dbReference type="PROSITE" id="PS51384">
    <property type="entry name" value="FAD_FR"/>
    <property type="match status" value="1"/>
</dbReference>
<comment type="subcellular location">
    <subcellularLocation>
        <location evidence="2">Membrane</location>
    </subcellularLocation>
</comment>